<keyword evidence="2" id="KW-0813">Transport</keyword>
<dbReference type="InterPro" id="IPR052156">
    <property type="entry name" value="BCAA_Transport_ATP-bd_LivF"/>
</dbReference>
<protein>
    <submittedName>
        <fullName evidence="7">ABC transporter ATP-binding protein</fullName>
    </submittedName>
</protein>
<keyword evidence="3" id="KW-0547">Nucleotide-binding</keyword>
<keyword evidence="4 7" id="KW-0067">ATP-binding</keyword>
<dbReference type="PANTHER" id="PTHR43820">
    <property type="entry name" value="HIGH-AFFINITY BRANCHED-CHAIN AMINO ACID TRANSPORT ATP-BINDING PROTEIN LIVF"/>
    <property type="match status" value="1"/>
</dbReference>
<feature type="domain" description="ABC transporter" evidence="6">
    <location>
        <begin position="7"/>
        <end position="229"/>
    </location>
</feature>
<proteinExistence type="inferred from homology"/>
<reference evidence="7 8" key="1">
    <citation type="submission" date="2024-09" db="EMBL/GenBank/DDBJ databases">
        <authorList>
            <person name="Sun Q."/>
            <person name="Mori K."/>
        </authorList>
    </citation>
    <scope>NUCLEOTIDE SEQUENCE [LARGE SCALE GENOMIC DNA]</scope>
    <source>
        <strain evidence="7 8">TBRC 3947</strain>
    </source>
</reference>
<dbReference type="InterPro" id="IPR003439">
    <property type="entry name" value="ABC_transporter-like_ATP-bd"/>
</dbReference>
<dbReference type="SUPFAM" id="SSF52540">
    <property type="entry name" value="P-loop containing nucleoside triphosphate hydrolases"/>
    <property type="match status" value="1"/>
</dbReference>
<dbReference type="Pfam" id="PF00005">
    <property type="entry name" value="ABC_tran"/>
    <property type="match status" value="1"/>
</dbReference>
<gene>
    <name evidence="7" type="ORF">ACFFIA_08635</name>
</gene>
<dbReference type="InterPro" id="IPR027417">
    <property type="entry name" value="P-loop_NTPase"/>
</dbReference>
<dbReference type="Gene3D" id="3.40.50.300">
    <property type="entry name" value="P-loop containing nucleotide triphosphate hydrolases"/>
    <property type="match status" value="1"/>
</dbReference>
<evidence type="ECO:0000256" key="1">
    <source>
        <dbReference type="ARBA" id="ARBA00005417"/>
    </source>
</evidence>
<accession>A0ABV6LZ66</accession>
<dbReference type="SMART" id="SM00382">
    <property type="entry name" value="AAA"/>
    <property type="match status" value="1"/>
</dbReference>
<dbReference type="Proteomes" id="UP001589867">
    <property type="component" value="Unassembled WGS sequence"/>
</dbReference>
<keyword evidence="5" id="KW-0029">Amino-acid transport</keyword>
<organism evidence="7 8">
    <name type="scientific">Phytohabitans kaempferiae</name>
    <dbReference type="NCBI Taxonomy" id="1620943"/>
    <lineage>
        <taxon>Bacteria</taxon>
        <taxon>Bacillati</taxon>
        <taxon>Actinomycetota</taxon>
        <taxon>Actinomycetes</taxon>
        <taxon>Micromonosporales</taxon>
        <taxon>Micromonosporaceae</taxon>
    </lineage>
</organism>
<evidence type="ECO:0000313" key="8">
    <source>
        <dbReference type="Proteomes" id="UP001589867"/>
    </source>
</evidence>
<name>A0ABV6LZ66_9ACTN</name>
<evidence type="ECO:0000256" key="2">
    <source>
        <dbReference type="ARBA" id="ARBA00022448"/>
    </source>
</evidence>
<evidence type="ECO:0000256" key="3">
    <source>
        <dbReference type="ARBA" id="ARBA00022741"/>
    </source>
</evidence>
<dbReference type="GO" id="GO:0005524">
    <property type="term" value="F:ATP binding"/>
    <property type="evidence" value="ECO:0007669"/>
    <property type="project" value="UniProtKB-KW"/>
</dbReference>
<dbReference type="PANTHER" id="PTHR43820:SF2">
    <property type="entry name" value="ABC TRANSPORTER ATP-BINDING PROTEIN"/>
    <property type="match status" value="1"/>
</dbReference>
<dbReference type="RefSeq" id="WP_377248181.1">
    <property type="nucleotide sequence ID" value="NZ_JBHLUH010000009.1"/>
</dbReference>
<comment type="similarity">
    <text evidence="1">Belongs to the ABC transporter superfamily.</text>
</comment>
<dbReference type="CDD" id="cd03224">
    <property type="entry name" value="ABC_TM1139_LivF_branched"/>
    <property type="match status" value="1"/>
</dbReference>
<evidence type="ECO:0000313" key="7">
    <source>
        <dbReference type="EMBL" id="MFC0527725.1"/>
    </source>
</evidence>
<dbReference type="InterPro" id="IPR017871">
    <property type="entry name" value="ABC_transporter-like_CS"/>
</dbReference>
<dbReference type="InterPro" id="IPR003593">
    <property type="entry name" value="AAA+_ATPase"/>
</dbReference>
<evidence type="ECO:0000256" key="4">
    <source>
        <dbReference type="ARBA" id="ARBA00022840"/>
    </source>
</evidence>
<dbReference type="PROSITE" id="PS00211">
    <property type="entry name" value="ABC_TRANSPORTER_1"/>
    <property type="match status" value="1"/>
</dbReference>
<evidence type="ECO:0000259" key="6">
    <source>
        <dbReference type="PROSITE" id="PS50893"/>
    </source>
</evidence>
<comment type="caution">
    <text evidence="7">The sequence shown here is derived from an EMBL/GenBank/DDBJ whole genome shotgun (WGS) entry which is preliminary data.</text>
</comment>
<sequence>MTAEATLTVEDLKAWYGQARALFGVDLTVRPGQIVGVLGHNGAGKTTLLRSIAGVHRSRSGTVRLGETDLRAKSADAIARAGLSLVREGARVFDSMTVTQNLALGRQLARRRGTEPPALETVLDVFPALRDRLGVKGALLSGGQRQMLSLARALLSRPSVLLLDEPSAGLAPVVAKEVFDAVRTLAGDGVALLLTEQNPHWLRGLADTVYLLESGKVARSGVMEEVVGG</sequence>
<dbReference type="EMBL" id="JBHLUH010000009">
    <property type="protein sequence ID" value="MFC0527725.1"/>
    <property type="molecule type" value="Genomic_DNA"/>
</dbReference>
<evidence type="ECO:0000256" key="5">
    <source>
        <dbReference type="ARBA" id="ARBA00022970"/>
    </source>
</evidence>
<dbReference type="PROSITE" id="PS50893">
    <property type="entry name" value="ABC_TRANSPORTER_2"/>
    <property type="match status" value="1"/>
</dbReference>
<keyword evidence="8" id="KW-1185">Reference proteome</keyword>